<reference evidence="3 4" key="1">
    <citation type="submission" date="2019-03" db="EMBL/GenBank/DDBJ databases">
        <title>Paracraurococcus aquatilis NE82 genome sequence.</title>
        <authorList>
            <person name="Zhao Y."/>
            <person name="Du Z."/>
        </authorList>
    </citation>
    <scope>NUCLEOTIDE SEQUENCE [LARGE SCALE GENOMIC DNA]</scope>
    <source>
        <strain evidence="3 4">NE82</strain>
    </source>
</reference>
<dbReference type="EMBL" id="SKBM01000051">
    <property type="protein sequence ID" value="TCZ51930.1"/>
    <property type="molecule type" value="Genomic_DNA"/>
</dbReference>
<keyword evidence="2" id="KW-1133">Transmembrane helix</keyword>
<feature type="transmembrane region" description="Helical" evidence="2">
    <location>
        <begin position="25"/>
        <end position="51"/>
    </location>
</feature>
<proteinExistence type="predicted"/>
<feature type="region of interest" description="Disordered" evidence="1">
    <location>
        <begin position="57"/>
        <end position="85"/>
    </location>
</feature>
<keyword evidence="2" id="KW-0812">Transmembrane</keyword>
<name>A0A4R4D2N1_9PROT</name>
<sequence length="85" mass="8653">MFLPRCTPPGIPGPLTMAGTAMGGMAMLAGIGPFLAGIGVGAGLVGASIVARKMMDRRSGWKDEPDSVLDDMPDEGESVPTPNPL</sequence>
<accession>A0A4R4D2N1</accession>
<keyword evidence="2" id="KW-0472">Membrane</keyword>
<gene>
    <name evidence="3" type="ORF">EXY23_26490</name>
</gene>
<evidence type="ECO:0000313" key="3">
    <source>
        <dbReference type="EMBL" id="TCZ51930.1"/>
    </source>
</evidence>
<dbReference type="AlphaFoldDB" id="A0A4R4D2N1"/>
<feature type="compositionally biased region" description="Acidic residues" evidence="1">
    <location>
        <begin position="66"/>
        <end position="77"/>
    </location>
</feature>
<evidence type="ECO:0000256" key="1">
    <source>
        <dbReference type="SAM" id="MobiDB-lite"/>
    </source>
</evidence>
<protein>
    <submittedName>
        <fullName evidence="3">Uncharacterized protein</fullName>
    </submittedName>
</protein>
<evidence type="ECO:0000256" key="2">
    <source>
        <dbReference type="SAM" id="Phobius"/>
    </source>
</evidence>
<comment type="caution">
    <text evidence="3">The sequence shown here is derived from an EMBL/GenBank/DDBJ whole genome shotgun (WGS) entry which is preliminary data.</text>
</comment>
<keyword evidence="4" id="KW-1185">Reference proteome</keyword>
<organism evidence="3 4">
    <name type="scientific">Roseicella aquatilis</name>
    <dbReference type="NCBI Taxonomy" id="2527868"/>
    <lineage>
        <taxon>Bacteria</taxon>
        <taxon>Pseudomonadati</taxon>
        <taxon>Pseudomonadota</taxon>
        <taxon>Alphaproteobacteria</taxon>
        <taxon>Acetobacterales</taxon>
        <taxon>Roseomonadaceae</taxon>
        <taxon>Roseicella</taxon>
    </lineage>
</organism>
<evidence type="ECO:0000313" key="4">
    <source>
        <dbReference type="Proteomes" id="UP000295023"/>
    </source>
</evidence>
<dbReference type="Proteomes" id="UP000295023">
    <property type="component" value="Unassembled WGS sequence"/>
</dbReference>
<dbReference type="RefSeq" id="WP_132297346.1">
    <property type="nucleotide sequence ID" value="NZ_SKBM01000051.1"/>
</dbReference>
<dbReference type="OrthoDB" id="7283077at2"/>